<proteinExistence type="predicted"/>
<organism evidence="1 2">
    <name type="scientific">Talaromyces islandicus</name>
    <name type="common">Penicillium islandicum</name>
    <dbReference type="NCBI Taxonomy" id="28573"/>
    <lineage>
        <taxon>Eukaryota</taxon>
        <taxon>Fungi</taxon>
        <taxon>Dikarya</taxon>
        <taxon>Ascomycota</taxon>
        <taxon>Pezizomycotina</taxon>
        <taxon>Eurotiomycetes</taxon>
        <taxon>Eurotiomycetidae</taxon>
        <taxon>Eurotiales</taxon>
        <taxon>Trichocomaceae</taxon>
        <taxon>Talaromyces</taxon>
        <taxon>Talaromyces sect. Islandici</taxon>
    </lineage>
</organism>
<dbReference type="Pfam" id="PF04801">
    <property type="entry name" value="RPC5"/>
    <property type="match status" value="1"/>
</dbReference>
<dbReference type="InterPro" id="IPR006886">
    <property type="entry name" value="RNA_pol_III_Rpc5"/>
</dbReference>
<keyword evidence="2" id="KW-1185">Reference proteome</keyword>
<dbReference type="OrthoDB" id="340681at2759"/>
<dbReference type="STRING" id="28573.A0A0U1LL92"/>
<dbReference type="GO" id="GO:0042797">
    <property type="term" value="P:tRNA transcription by RNA polymerase III"/>
    <property type="evidence" value="ECO:0007669"/>
    <property type="project" value="TreeGrafter"/>
</dbReference>
<sequence length="313" mass="34977">MDPNDPVVASYDVFLTDSQIARYVFQFPDRDREPEIGGPYNESTAQKPTVLRLKPKTGLVEIDVPINTSPGYYDTSKGMKYGEALNDSRVLKGGGAFGLAGGFNPNGPGRVKMEGGSADTMEDVRGSKMQTILRTQTLAGRIKDPHEGDPMYMLGAFRGKNLFISPVSAVVQLRPQLHHIDAFDETSKTRVLRGKKDLEDDGGREAEARPVDVKIKTSETSEGAVPANVKLLREIQDERWEQYEWIDAETEDSWATYETYMIHNNPEELPTLEAAIDEESYLDAMSAPRIDPAHPEMTGWAMKQNRKKHQESQ</sequence>
<dbReference type="AlphaFoldDB" id="A0A0U1LL92"/>
<evidence type="ECO:0000313" key="2">
    <source>
        <dbReference type="Proteomes" id="UP000054383"/>
    </source>
</evidence>
<accession>A0A0U1LL92</accession>
<dbReference type="PANTHER" id="PTHR12069:SF0">
    <property type="entry name" value="DNA-DIRECTED RNA POLYMERASE III SUBUNIT RPC5"/>
    <property type="match status" value="1"/>
</dbReference>
<dbReference type="OMA" id="QHPNRTD"/>
<dbReference type="EMBL" id="CVMT01000001">
    <property type="protein sequence ID" value="CRG83799.1"/>
    <property type="molecule type" value="Genomic_DNA"/>
</dbReference>
<dbReference type="PANTHER" id="PTHR12069">
    <property type="entry name" value="DNA-DIRECTED RNA POLYMERASES III 80 KDA POLYPEPTIDE RNA POLYMERASE III SUBUNIT 5"/>
    <property type="match status" value="1"/>
</dbReference>
<evidence type="ECO:0000313" key="1">
    <source>
        <dbReference type="EMBL" id="CRG83799.1"/>
    </source>
</evidence>
<protein>
    <recommendedName>
        <fullName evidence="3">DNA-directed RNA polymerase III subunit rpc5</fullName>
    </recommendedName>
</protein>
<dbReference type="Proteomes" id="UP000054383">
    <property type="component" value="Unassembled WGS sequence"/>
</dbReference>
<reference evidence="1 2" key="1">
    <citation type="submission" date="2015-04" db="EMBL/GenBank/DDBJ databases">
        <authorList>
            <person name="Syromyatnikov M.Y."/>
            <person name="Popov V.N."/>
        </authorList>
    </citation>
    <scope>NUCLEOTIDE SEQUENCE [LARGE SCALE GENOMIC DNA]</scope>
    <source>
        <strain evidence="1">WF-38-12</strain>
    </source>
</reference>
<evidence type="ECO:0008006" key="3">
    <source>
        <dbReference type="Google" id="ProtNLM"/>
    </source>
</evidence>
<name>A0A0U1LL92_TALIS</name>
<gene>
    <name evidence="1" type="ORF">PISL3812_01155</name>
</gene>
<dbReference type="GO" id="GO:0005666">
    <property type="term" value="C:RNA polymerase III complex"/>
    <property type="evidence" value="ECO:0007669"/>
    <property type="project" value="TreeGrafter"/>
</dbReference>